<dbReference type="RefSeq" id="WP_106335790.1">
    <property type="nucleotide sequence ID" value="NZ_PVZS01000005.1"/>
</dbReference>
<sequence>MPRSWLTTAVVASGLTLCAAGALAQGDQNLLTQLVGSPVEDSAGVPVGVVQDLLIDQGRAAALVVGLSGSLGVGEKDVAVAFPGVAAIARDTREAAEHGVRAAGEEPLRVRLKVSLTSLVAAPAFRAGSGPSALSPSSSSGVPAGVTKEPKSSTKSGGPG</sequence>
<dbReference type="AlphaFoldDB" id="A0A2T1HWI1"/>
<evidence type="ECO:0000313" key="5">
    <source>
        <dbReference type="Proteomes" id="UP000239772"/>
    </source>
</evidence>
<feature type="region of interest" description="Disordered" evidence="1">
    <location>
        <begin position="126"/>
        <end position="160"/>
    </location>
</feature>
<feature type="compositionally biased region" description="Low complexity" evidence="1">
    <location>
        <begin position="127"/>
        <end position="146"/>
    </location>
</feature>
<dbReference type="Gene3D" id="2.30.30.240">
    <property type="entry name" value="PRC-barrel domain"/>
    <property type="match status" value="1"/>
</dbReference>
<comment type="caution">
    <text evidence="4">The sequence shown here is derived from an EMBL/GenBank/DDBJ whole genome shotgun (WGS) entry which is preliminary data.</text>
</comment>
<dbReference type="InterPro" id="IPR011033">
    <property type="entry name" value="PRC_barrel-like_sf"/>
</dbReference>
<name>A0A2T1HWI1_9HYPH</name>
<accession>A0A2T1HWI1</accession>
<evidence type="ECO:0000259" key="3">
    <source>
        <dbReference type="Pfam" id="PF05239"/>
    </source>
</evidence>
<proteinExistence type="predicted"/>
<evidence type="ECO:0000256" key="2">
    <source>
        <dbReference type="SAM" id="SignalP"/>
    </source>
</evidence>
<evidence type="ECO:0000256" key="1">
    <source>
        <dbReference type="SAM" id="MobiDB-lite"/>
    </source>
</evidence>
<keyword evidence="5" id="KW-1185">Reference proteome</keyword>
<keyword evidence="2" id="KW-0732">Signal</keyword>
<dbReference type="InterPro" id="IPR027275">
    <property type="entry name" value="PRC-brl_dom"/>
</dbReference>
<reference evidence="5" key="1">
    <citation type="submission" date="2018-03" db="EMBL/GenBank/DDBJ databases">
        <authorList>
            <person name="Sun L."/>
            <person name="Liu H."/>
            <person name="Chen W."/>
            <person name="Huang K."/>
            <person name="Liu W."/>
            <person name="Gao X."/>
        </authorList>
    </citation>
    <scope>NUCLEOTIDE SEQUENCE [LARGE SCALE GENOMIC DNA]</scope>
    <source>
        <strain evidence="5">SH9</strain>
    </source>
</reference>
<gene>
    <name evidence="4" type="ORF">SLNSH_06120</name>
</gene>
<protein>
    <recommendedName>
        <fullName evidence="3">PRC-barrel domain-containing protein</fullName>
    </recommendedName>
</protein>
<dbReference type="Pfam" id="PF05239">
    <property type="entry name" value="PRC"/>
    <property type="match status" value="1"/>
</dbReference>
<evidence type="ECO:0000313" key="4">
    <source>
        <dbReference type="EMBL" id="PSC05950.1"/>
    </source>
</evidence>
<organism evidence="4 5">
    <name type="scientific">Alsobacter soli</name>
    <dbReference type="NCBI Taxonomy" id="2109933"/>
    <lineage>
        <taxon>Bacteria</taxon>
        <taxon>Pseudomonadati</taxon>
        <taxon>Pseudomonadota</taxon>
        <taxon>Alphaproteobacteria</taxon>
        <taxon>Hyphomicrobiales</taxon>
        <taxon>Alsobacteraceae</taxon>
        <taxon>Alsobacter</taxon>
    </lineage>
</organism>
<dbReference type="Proteomes" id="UP000239772">
    <property type="component" value="Unassembled WGS sequence"/>
</dbReference>
<feature type="signal peptide" evidence="2">
    <location>
        <begin position="1"/>
        <end position="24"/>
    </location>
</feature>
<dbReference type="EMBL" id="PVZS01000005">
    <property type="protein sequence ID" value="PSC05950.1"/>
    <property type="molecule type" value="Genomic_DNA"/>
</dbReference>
<feature type="domain" description="PRC-barrel" evidence="3">
    <location>
        <begin position="28"/>
        <end position="83"/>
    </location>
</feature>
<feature type="chain" id="PRO_5015727882" description="PRC-barrel domain-containing protein" evidence="2">
    <location>
        <begin position="25"/>
        <end position="160"/>
    </location>
</feature>
<dbReference type="SUPFAM" id="SSF50346">
    <property type="entry name" value="PRC-barrel domain"/>
    <property type="match status" value="1"/>
</dbReference>